<dbReference type="EMBL" id="JBJJXI010000049">
    <property type="protein sequence ID" value="KAL3401007.1"/>
    <property type="molecule type" value="Genomic_DNA"/>
</dbReference>
<name>A0ABD2X828_9HYME</name>
<sequence length="186" mass="21781">MICRIVAITVQARRRFLVAVRTSYVTENMLFIADAERGPLRYVLQLSKLKTTTTTTSSTRRSYYESRRSFGRVLRDEGLRINIIYVYASYSRETINQKNIKAHRITKEILEQAAIRPCINLVRANVYAVPIRLLLLRKLRPMVVYKWISCGRIQEDKKLLIHFPGDFVLDFEVEASNHRSEDKKVE</sequence>
<reference evidence="1 2" key="1">
    <citation type="journal article" date="2024" name="bioRxiv">
        <title>A reference genome for Trichogramma kaykai: A tiny desert-dwelling parasitoid wasp with competing sex-ratio distorters.</title>
        <authorList>
            <person name="Culotta J."/>
            <person name="Lindsey A.R."/>
        </authorList>
    </citation>
    <scope>NUCLEOTIDE SEQUENCE [LARGE SCALE GENOMIC DNA]</scope>
    <source>
        <strain evidence="1 2">KSX58</strain>
    </source>
</reference>
<evidence type="ECO:0000313" key="1">
    <source>
        <dbReference type="EMBL" id="KAL3401007.1"/>
    </source>
</evidence>
<keyword evidence="2" id="KW-1185">Reference proteome</keyword>
<dbReference type="Proteomes" id="UP001627154">
    <property type="component" value="Unassembled WGS sequence"/>
</dbReference>
<proteinExistence type="predicted"/>
<organism evidence="1 2">
    <name type="scientific">Trichogramma kaykai</name>
    <dbReference type="NCBI Taxonomy" id="54128"/>
    <lineage>
        <taxon>Eukaryota</taxon>
        <taxon>Metazoa</taxon>
        <taxon>Ecdysozoa</taxon>
        <taxon>Arthropoda</taxon>
        <taxon>Hexapoda</taxon>
        <taxon>Insecta</taxon>
        <taxon>Pterygota</taxon>
        <taxon>Neoptera</taxon>
        <taxon>Endopterygota</taxon>
        <taxon>Hymenoptera</taxon>
        <taxon>Apocrita</taxon>
        <taxon>Proctotrupomorpha</taxon>
        <taxon>Chalcidoidea</taxon>
        <taxon>Trichogrammatidae</taxon>
        <taxon>Trichogramma</taxon>
    </lineage>
</organism>
<evidence type="ECO:0000313" key="2">
    <source>
        <dbReference type="Proteomes" id="UP001627154"/>
    </source>
</evidence>
<protein>
    <submittedName>
        <fullName evidence="1">Uncharacterized protein</fullName>
    </submittedName>
</protein>
<gene>
    <name evidence="1" type="ORF">TKK_005657</name>
</gene>
<comment type="caution">
    <text evidence="1">The sequence shown here is derived from an EMBL/GenBank/DDBJ whole genome shotgun (WGS) entry which is preliminary data.</text>
</comment>
<dbReference type="AlphaFoldDB" id="A0ABD2X828"/>
<accession>A0ABD2X828</accession>